<keyword evidence="7" id="KW-1185">Reference proteome</keyword>
<reference evidence="6 7" key="1">
    <citation type="submission" date="2021-12" db="EMBL/GenBank/DDBJ databases">
        <title>Genome sequence of Kibdelosporangium philippinense ATCC 49844.</title>
        <authorList>
            <person name="Fedorov E.A."/>
            <person name="Omeragic M."/>
            <person name="Shalygina K.F."/>
            <person name="Maclea K.S."/>
        </authorList>
    </citation>
    <scope>NUCLEOTIDE SEQUENCE [LARGE SCALE GENOMIC DNA]</scope>
    <source>
        <strain evidence="6 7">ATCC 49844</strain>
    </source>
</reference>
<evidence type="ECO:0000313" key="7">
    <source>
        <dbReference type="Proteomes" id="UP001521150"/>
    </source>
</evidence>
<dbReference type="InterPro" id="IPR027414">
    <property type="entry name" value="GH95_N_dom"/>
</dbReference>
<dbReference type="InterPro" id="IPR013783">
    <property type="entry name" value="Ig-like_fold"/>
</dbReference>
<protein>
    <submittedName>
        <fullName evidence="6">Glycoside hydrolase N-terminal domain-containing protein</fullName>
    </submittedName>
</protein>
<dbReference type="InterPro" id="IPR013320">
    <property type="entry name" value="ConA-like_dom_sf"/>
</dbReference>
<dbReference type="SUPFAM" id="SSF49899">
    <property type="entry name" value="Concanavalin A-like lectins/glucanases"/>
    <property type="match status" value="1"/>
</dbReference>
<sequence>MRVQRGTAVVAAVVMALSMTTLAAVATATDGVGSPSHVDSSGVDGAGSAGIAGSADTAGEQGSLRDTGLKLWYDEPATDWESQSLPIGNGALGASVFGGVQNEQLQFNEKTLWTGGPGSPGYDFGNWRSARPDAIKQVQDRINAEGQVTPEWAAGVLGQGKTGFGSYQTFGDVRISQPQAPPNVTGYRRTLDIADAVAGVSYQSGGTTFTREYFASAPDEVLAGRISASQPGRIAFTISYITSDNRSRSFSARDGRITFVGNLNDNGMRFESQLQIRNEGGTRTDNPDGTVTVSGADAVTFVLAAGTNYSDVYPTYRSVDPHAAVTRRVDAASAKSFTALRDAHIRDHRGLFDRLSLDIGQNLPDMPTDDLLRGYRGTALAPEARKALEVMHFQYGRYLLIASSRAGSLPANLQGVWNNSTSPPWSADYHVNINLQMNYWPAETINLSETTEPFFDYVDSMVAPGRKTAQDMFGNDGWVVHNETNPFGFTGVHNWATSFWFPEAGAWLAQHYYEHYLFTRDDAFLRNRAYPMMKSLAEFWIDELVADPRDGKLVVTPSFSPEQGPFSAGAAMSQQIVWDLFTNTAEAATVLGDQAFTTRARDVLNRLDPGLRIGRWGQLQEWKQDWDDPNNTHRHVSHLFALHPGRQITPQQNADLVAAAEKSLTARGDGGTGWSKAWKINFWARLLDGNHSHLMLEELLKSSTLDNLWDTHPPFQIDGNFGATAGVAEMLLQSHRGVIDVLPAAPDFWDSGSARGLRARGDVTVDTDWVGGVPTRITLKPGRAGQLKVASEMFAGRYRLINNQTGQTVPHQRAGKEIAFTAVAGSTYVAVADIAVAVDAPDRVVAGTPFDATVTVTGVGGPVPASQLTMALPAGWTAVPTNQSVASIRVGQSRTYTFTVTPSGSAARYQGLRAELSGRGVHASGVTLVRIDPLPPCAIPPPNAPIVAWDPVSGTVVDDKSAFNRDATIDGPANFDASAPTGSGLVLNGSFLRTANTSLGFLREATFAAEVKVDGSGSYRRLFDFQPSGDPGNDGVLIDLTPSNNVRFIGSKQNVTTNAVVPTGRYIDLVITMTDSGQIDVYVDRVRVGGATVPDDGINGCATRQLRFAVDQNGGQRLTGAVDRAAIFADAFTAAEVPAWRTRAFG</sequence>
<evidence type="ECO:0000313" key="6">
    <source>
        <dbReference type="EMBL" id="MCE7010631.1"/>
    </source>
</evidence>
<feature type="region of interest" description="Disordered" evidence="1">
    <location>
        <begin position="30"/>
        <end position="62"/>
    </location>
</feature>
<dbReference type="Pfam" id="PF22124">
    <property type="entry name" value="Glyco_hydro_95_cat"/>
    <property type="match status" value="1"/>
</dbReference>
<evidence type="ECO:0000259" key="4">
    <source>
        <dbReference type="Pfam" id="PF21307"/>
    </source>
</evidence>
<dbReference type="InterPro" id="IPR054363">
    <property type="entry name" value="GH95_cat"/>
</dbReference>
<feature type="domain" description="Glycosyl hydrolase family 95 N-terminal" evidence="3">
    <location>
        <begin position="71"/>
        <end position="310"/>
    </location>
</feature>
<dbReference type="Proteomes" id="UP001521150">
    <property type="component" value="Unassembled WGS sequence"/>
</dbReference>
<dbReference type="PANTHER" id="PTHR31084:SF19">
    <property type="entry name" value="GLYCOSYL HYDROLASE FAMILY 95 N-TERMINAL DOMAIN-CONTAINING PROTEIN"/>
    <property type="match status" value="1"/>
</dbReference>
<feature type="chain" id="PRO_5047370651" evidence="2">
    <location>
        <begin position="24"/>
        <end position="1146"/>
    </location>
</feature>
<dbReference type="Gene3D" id="1.50.10.10">
    <property type="match status" value="1"/>
</dbReference>
<feature type="domain" description="Alpha fucosidase A-like C-terminal" evidence="4">
    <location>
        <begin position="733"/>
        <end position="829"/>
    </location>
</feature>
<dbReference type="Pfam" id="PF14498">
    <property type="entry name" value="Glyco_hyd_65N_2"/>
    <property type="match status" value="1"/>
</dbReference>
<dbReference type="Gene3D" id="2.60.40.10">
    <property type="entry name" value="Immunoglobulins"/>
    <property type="match status" value="1"/>
</dbReference>
<dbReference type="Pfam" id="PF13385">
    <property type="entry name" value="Laminin_G_3"/>
    <property type="match status" value="1"/>
</dbReference>
<dbReference type="Pfam" id="PF21307">
    <property type="entry name" value="Glyco_hydro_95_C"/>
    <property type="match status" value="1"/>
</dbReference>
<dbReference type="SUPFAM" id="SSF48208">
    <property type="entry name" value="Six-hairpin glycosidases"/>
    <property type="match status" value="1"/>
</dbReference>
<organism evidence="6 7">
    <name type="scientific">Kibdelosporangium philippinense</name>
    <dbReference type="NCBI Taxonomy" id="211113"/>
    <lineage>
        <taxon>Bacteria</taxon>
        <taxon>Bacillati</taxon>
        <taxon>Actinomycetota</taxon>
        <taxon>Actinomycetes</taxon>
        <taxon>Pseudonocardiales</taxon>
        <taxon>Pseudonocardiaceae</taxon>
        <taxon>Kibdelosporangium</taxon>
    </lineage>
</organism>
<name>A0ABS8ZVM6_9PSEU</name>
<dbReference type="Gene3D" id="2.60.120.200">
    <property type="match status" value="1"/>
</dbReference>
<dbReference type="InterPro" id="IPR049053">
    <property type="entry name" value="AFCA-like_C"/>
</dbReference>
<dbReference type="InterPro" id="IPR008928">
    <property type="entry name" value="6-hairpin_glycosidase_sf"/>
</dbReference>
<accession>A0ABS8ZVM6</accession>
<keyword evidence="2" id="KW-0732">Signal</keyword>
<keyword evidence="6" id="KW-0378">Hydrolase</keyword>
<evidence type="ECO:0000256" key="2">
    <source>
        <dbReference type="SAM" id="SignalP"/>
    </source>
</evidence>
<evidence type="ECO:0000259" key="3">
    <source>
        <dbReference type="Pfam" id="PF14498"/>
    </source>
</evidence>
<dbReference type="GO" id="GO:0016787">
    <property type="term" value="F:hydrolase activity"/>
    <property type="evidence" value="ECO:0007669"/>
    <property type="project" value="UniProtKB-KW"/>
</dbReference>
<dbReference type="PANTHER" id="PTHR31084">
    <property type="entry name" value="ALPHA-L-FUCOSIDASE 2"/>
    <property type="match status" value="1"/>
</dbReference>
<feature type="domain" description="Glycosyl hydrolase family 95 catalytic" evidence="5">
    <location>
        <begin position="337"/>
        <end position="731"/>
    </location>
</feature>
<dbReference type="RefSeq" id="WP_233732710.1">
    <property type="nucleotide sequence ID" value="NZ_JAJVCN010000004.1"/>
</dbReference>
<gene>
    <name evidence="6" type="ORF">LWC34_48685</name>
</gene>
<evidence type="ECO:0000259" key="5">
    <source>
        <dbReference type="Pfam" id="PF22124"/>
    </source>
</evidence>
<proteinExistence type="predicted"/>
<feature type="signal peptide" evidence="2">
    <location>
        <begin position="1"/>
        <end position="23"/>
    </location>
</feature>
<dbReference type="EMBL" id="JAJVCN010000004">
    <property type="protein sequence ID" value="MCE7010631.1"/>
    <property type="molecule type" value="Genomic_DNA"/>
</dbReference>
<dbReference type="InterPro" id="IPR012341">
    <property type="entry name" value="6hp_glycosidase-like_sf"/>
</dbReference>
<comment type="caution">
    <text evidence="6">The sequence shown here is derived from an EMBL/GenBank/DDBJ whole genome shotgun (WGS) entry which is preliminary data.</text>
</comment>
<evidence type="ECO:0000256" key="1">
    <source>
        <dbReference type="SAM" id="MobiDB-lite"/>
    </source>
</evidence>